<evidence type="ECO:0000259" key="2">
    <source>
        <dbReference type="Pfam" id="PF20681"/>
    </source>
</evidence>
<dbReference type="Proteomes" id="UP000429607">
    <property type="component" value="Unassembled WGS sequence"/>
</dbReference>
<accession>A0A6A3H8F3</accession>
<gene>
    <name evidence="3" type="ORF">PR001_g28787</name>
</gene>
<dbReference type="InterPro" id="IPR049203">
    <property type="entry name" value="DUF6818"/>
</dbReference>
<name>A0A6A3H8F3_9STRA</name>
<feature type="region of interest" description="Disordered" evidence="1">
    <location>
        <begin position="206"/>
        <end position="306"/>
    </location>
</feature>
<feature type="region of interest" description="Disordered" evidence="1">
    <location>
        <begin position="355"/>
        <end position="389"/>
    </location>
</feature>
<dbReference type="EMBL" id="QXFV01005358">
    <property type="protein sequence ID" value="KAE8965253.1"/>
    <property type="molecule type" value="Genomic_DNA"/>
</dbReference>
<proteinExistence type="predicted"/>
<protein>
    <recommendedName>
        <fullName evidence="2">DUF6818 domain-containing protein</fullName>
    </recommendedName>
</protein>
<feature type="region of interest" description="Disordered" evidence="1">
    <location>
        <begin position="1"/>
        <end position="21"/>
    </location>
</feature>
<feature type="domain" description="DUF6818" evidence="2">
    <location>
        <begin position="1"/>
        <end position="79"/>
    </location>
</feature>
<organism evidence="3 4">
    <name type="scientific">Phytophthora rubi</name>
    <dbReference type="NCBI Taxonomy" id="129364"/>
    <lineage>
        <taxon>Eukaryota</taxon>
        <taxon>Sar</taxon>
        <taxon>Stramenopiles</taxon>
        <taxon>Oomycota</taxon>
        <taxon>Peronosporomycetes</taxon>
        <taxon>Peronosporales</taxon>
        <taxon>Peronosporaceae</taxon>
        <taxon>Phytophthora</taxon>
    </lineage>
</organism>
<evidence type="ECO:0000313" key="4">
    <source>
        <dbReference type="Proteomes" id="UP000429607"/>
    </source>
</evidence>
<evidence type="ECO:0000256" key="1">
    <source>
        <dbReference type="SAM" id="MobiDB-lite"/>
    </source>
</evidence>
<comment type="caution">
    <text evidence="3">The sequence shown here is derived from an EMBL/GenBank/DDBJ whole genome shotgun (WGS) entry which is preliminary data.</text>
</comment>
<feature type="compositionally biased region" description="Polar residues" evidence="1">
    <location>
        <begin position="215"/>
        <end position="232"/>
    </location>
</feature>
<reference evidence="3 4" key="1">
    <citation type="submission" date="2018-09" db="EMBL/GenBank/DDBJ databases">
        <title>Genomic investigation of the strawberry pathogen Phytophthora fragariae indicates pathogenicity is determined by transcriptional variation in three key races.</title>
        <authorList>
            <person name="Adams T.M."/>
            <person name="Armitage A.D."/>
            <person name="Sobczyk M.K."/>
            <person name="Bates H.J."/>
            <person name="Dunwell J.M."/>
            <person name="Nellist C.F."/>
            <person name="Harrison R.J."/>
        </authorList>
    </citation>
    <scope>NUCLEOTIDE SEQUENCE [LARGE SCALE GENOMIC DNA]</scope>
    <source>
        <strain evidence="3 4">SCRP249</strain>
    </source>
</reference>
<dbReference type="AlphaFoldDB" id="A0A6A3H8F3"/>
<feature type="compositionally biased region" description="Polar residues" evidence="1">
    <location>
        <begin position="355"/>
        <end position="372"/>
    </location>
</feature>
<evidence type="ECO:0000313" key="3">
    <source>
        <dbReference type="EMBL" id="KAE8965253.1"/>
    </source>
</evidence>
<dbReference type="Pfam" id="PF20681">
    <property type="entry name" value="DUF6818"/>
    <property type="match status" value="1"/>
</dbReference>
<feature type="compositionally biased region" description="Polar residues" evidence="1">
    <location>
        <begin position="253"/>
        <end position="265"/>
    </location>
</feature>
<sequence length="389" mass="41880">MWEQVAARFNANRTRTSPERDFESLRRKFKSLYSKPKPTGQGEVPLRLKPVVWAKEIQMRIEEAGGVHTSHDGLDGGEDDAAFEAEVDEATAQRTLRGRGAGPAPATGAAIDTGIQPRALDDADSDADTVESGDEFDAADVVAAECGGEDFPATTQARGGDEISQYAQRTTRDVAPTPDTQSVGSILTRSGVIDVNLAANFNLSTEEASEDDGCASNTTPALLQTPTPSAETPASRIEDNSSHSYIRVDSIEASDTNPRQSSQRSVRQDGVTTTPIGRGARAGGRRTPRREAIPTTATPDGPMLHRDANREELDTRETDENQNLNVASNRLGGQDLRVFRDNIAVMTQNMLNANGKRSTTEPARTDGSTNGASYAKAKRVRAKQRLDEI</sequence>
<dbReference type="PANTHER" id="PTHR34409">
    <property type="entry name" value="SET DOMAIN-CONTAINING PROTEIN"/>
    <property type="match status" value="1"/>
</dbReference>
<dbReference type="PANTHER" id="PTHR34409:SF1">
    <property type="entry name" value="MYB-LIKE DOMAIN-CONTAINING PROTEIN"/>
    <property type="match status" value="1"/>
</dbReference>